<comment type="cofactor">
    <cofactor evidence="1">
        <name>thiamine diphosphate</name>
        <dbReference type="ChEBI" id="CHEBI:58937"/>
    </cofactor>
</comment>
<dbReference type="GO" id="GO:0016624">
    <property type="term" value="F:oxidoreductase activity, acting on the aldehyde or oxo group of donors, disulfide as acceptor"/>
    <property type="evidence" value="ECO:0007669"/>
    <property type="project" value="InterPro"/>
</dbReference>
<dbReference type="CDD" id="cd02016">
    <property type="entry name" value="TPP_E1_OGDC_like"/>
    <property type="match status" value="1"/>
</dbReference>
<evidence type="ECO:0000256" key="1">
    <source>
        <dbReference type="ARBA" id="ARBA00001964"/>
    </source>
</evidence>
<evidence type="ECO:0000256" key="3">
    <source>
        <dbReference type="ARBA" id="ARBA00023002"/>
    </source>
</evidence>
<dbReference type="InterPro" id="IPR029061">
    <property type="entry name" value="THDP-binding"/>
</dbReference>
<dbReference type="InterPro" id="IPR042179">
    <property type="entry name" value="KGD_C_sf"/>
</dbReference>
<dbReference type="InterPro" id="IPR001017">
    <property type="entry name" value="DH_E1"/>
</dbReference>
<feature type="domain" description="Transketolase-like pyrimidine-binding" evidence="5">
    <location>
        <begin position="605"/>
        <end position="813"/>
    </location>
</feature>
<comment type="caution">
    <text evidence="6">The sequence shown here is derived from an EMBL/GenBank/DDBJ whole genome shotgun (WGS) entry which is preliminary data.</text>
</comment>
<evidence type="ECO:0000256" key="4">
    <source>
        <dbReference type="ARBA" id="ARBA00023052"/>
    </source>
</evidence>
<dbReference type="Proteomes" id="UP001212152">
    <property type="component" value="Unassembled WGS sequence"/>
</dbReference>
<dbReference type="PANTHER" id="PTHR23152:SF4">
    <property type="entry name" value="2-OXOADIPATE DEHYDROGENASE COMPLEX COMPONENT E1"/>
    <property type="match status" value="1"/>
</dbReference>
<evidence type="ECO:0000256" key="2">
    <source>
        <dbReference type="ARBA" id="ARBA00006936"/>
    </source>
</evidence>
<dbReference type="InterPro" id="IPR005475">
    <property type="entry name" value="Transketolase-like_Pyr-bd"/>
</dbReference>
<dbReference type="Gene3D" id="3.40.50.11610">
    <property type="entry name" value="Multifunctional 2-oxoglutarate metabolism enzyme, C-terminal domain"/>
    <property type="match status" value="1"/>
</dbReference>
<keyword evidence="7" id="KW-1185">Reference proteome</keyword>
<dbReference type="PIRSF" id="PIRSF000157">
    <property type="entry name" value="Oxoglu_dh_E1"/>
    <property type="match status" value="1"/>
</dbReference>
<dbReference type="SMART" id="SM00861">
    <property type="entry name" value="Transket_pyr"/>
    <property type="match status" value="1"/>
</dbReference>
<proteinExistence type="inferred from homology"/>
<name>A0AAD5XLJ1_9FUNG</name>
<dbReference type="Gene3D" id="3.40.50.12470">
    <property type="match status" value="1"/>
</dbReference>
<dbReference type="Pfam" id="PF00676">
    <property type="entry name" value="E1_dh"/>
    <property type="match status" value="1"/>
</dbReference>
<gene>
    <name evidence="6" type="ORF">HDU87_004867</name>
</gene>
<accession>A0AAD5XLJ1</accession>
<reference evidence="6" key="1">
    <citation type="submission" date="2020-05" db="EMBL/GenBank/DDBJ databases">
        <title>Phylogenomic resolution of chytrid fungi.</title>
        <authorList>
            <person name="Stajich J.E."/>
            <person name="Amses K."/>
            <person name="Simmons R."/>
            <person name="Seto K."/>
            <person name="Myers J."/>
            <person name="Bonds A."/>
            <person name="Quandt C.A."/>
            <person name="Barry K."/>
            <person name="Liu P."/>
            <person name="Grigoriev I."/>
            <person name="Longcore J.E."/>
            <person name="James T.Y."/>
        </authorList>
    </citation>
    <scope>NUCLEOTIDE SEQUENCE</scope>
    <source>
        <strain evidence="6">JEL0379</strain>
    </source>
</reference>
<dbReference type="NCBIfam" id="NF008907">
    <property type="entry name" value="PRK12270.1"/>
    <property type="match status" value="1"/>
</dbReference>
<organism evidence="6 7">
    <name type="scientific">Geranomyces variabilis</name>
    <dbReference type="NCBI Taxonomy" id="109894"/>
    <lineage>
        <taxon>Eukaryota</taxon>
        <taxon>Fungi</taxon>
        <taxon>Fungi incertae sedis</taxon>
        <taxon>Chytridiomycota</taxon>
        <taxon>Chytridiomycota incertae sedis</taxon>
        <taxon>Chytridiomycetes</taxon>
        <taxon>Spizellomycetales</taxon>
        <taxon>Powellomycetaceae</taxon>
        <taxon>Geranomyces</taxon>
    </lineage>
</organism>
<dbReference type="Pfam" id="PF02779">
    <property type="entry name" value="Transket_pyr"/>
    <property type="match status" value="1"/>
</dbReference>
<dbReference type="InterPro" id="IPR031717">
    <property type="entry name" value="ODO-1/KGD_C"/>
</dbReference>
<dbReference type="NCBIfam" id="TIGR00239">
    <property type="entry name" value="2oxo_dh_E1"/>
    <property type="match status" value="1"/>
</dbReference>
<dbReference type="AlphaFoldDB" id="A0AAD5XLJ1"/>
<dbReference type="SUPFAM" id="SSF52518">
    <property type="entry name" value="Thiamin diphosphate-binding fold (THDP-binding)"/>
    <property type="match status" value="2"/>
</dbReference>
<evidence type="ECO:0000259" key="5">
    <source>
        <dbReference type="SMART" id="SM00861"/>
    </source>
</evidence>
<dbReference type="Gene3D" id="3.40.50.970">
    <property type="match status" value="1"/>
</dbReference>
<keyword evidence="3" id="KW-0560">Oxidoreductase</keyword>
<dbReference type="GO" id="GO:0006091">
    <property type="term" value="P:generation of precursor metabolites and energy"/>
    <property type="evidence" value="ECO:0007669"/>
    <property type="project" value="UniProtKB-ARBA"/>
</dbReference>
<evidence type="ECO:0000313" key="6">
    <source>
        <dbReference type="EMBL" id="KAJ3176728.1"/>
    </source>
</evidence>
<dbReference type="NCBIfam" id="NF006914">
    <property type="entry name" value="PRK09404.1"/>
    <property type="match status" value="1"/>
</dbReference>
<sequence length="962" mass="107081">MSRLLRTTAAAARAAPRLAMAGLRTHRQLPATARPAMAVRSFHAAAPARYNYDKDIYGFRTPRVFETPDFTDAERNNRNENANLVRLVNMYRLHGHRAANVDPLNLTNTDASTIFQLDPARYGIPDLDKTYPLAGIVHVGDANGGAKESATLDDVLSHLRESYCGRIGYEFTHIPNLSERKWFAQLVESYNYKRLQNDEKKRIFDLLTKSEVFDHFMAKKFPQVKRYGLEGAESMMIVLDTLFKEANGAGIRDVVLCMPHRGRLNLLTDLLQYDPTALFHKVKGNSEFPDDVPGTGDVLSHLAVSVDLEYGRNEPVHVALLHNPSHLEAANPVALGKARAKQMYMYEEGRDDDCFIGDRVMCVQMHGDAAFCGQGVVTETLGLANLPHFTAGGSVHVIVNNQIGYTTPAMNARSSVYSSDVAKMISCPVIHVNADHPEDVAHATAIAFEYRNKFRKDVIIDLIAYRRMGHNELDEPSFTQPSMYKNIRGRPTVPKLYEQQLASENVLTDSAAIEEMRAAYMDKLDKHLEASYAYQPKADTCGGKWSKMIVPTEAITNPETGIDVETLKEIGRKSTEVPEGTVVHPRVQKYHIDARLRKVEAGKAVDWASAEAMAFGSLLLEGSHVRISGQDVGRGTFSQRHAMLVDQDTERTIIPLNRLAASGERQGKLEIANSSLSEFAVLGFEYGVSWETPNRLCIWEAQFGDFFNGAQIIIDTFLNSGEAKWLRQSGLVMLLPHGYEGGGPEHSTCRIERFLQLCDQSFEVDAAAAKADVNMHVVNPSTPAQYFHVLRRQLHRPYRKPLIVAAPKGLLRHPMCVSSLADMAPGTTFRPVLPDPSVTDASAVEKVLFVSGKLYYELVKERAARDGLEGKVAIVRIEELCPLPIEELRAVVGEMSSAKEWVYVQEEPQNQGAYTFVEPRLKQLLPHNAELKYHGRAPSAAPATGISKRYKAEQERVVKGAF</sequence>
<comment type="similarity">
    <text evidence="2">Belongs to the alpha-ketoglutarate dehydrogenase family.</text>
</comment>
<keyword evidence="4" id="KW-0786">Thiamine pyrophosphate</keyword>
<dbReference type="PANTHER" id="PTHR23152">
    <property type="entry name" value="2-OXOGLUTARATE DEHYDROGENASE"/>
    <property type="match status" value="1"/>
</dbReference>
<protein>
    <recommendedName>
        <fullName evidence="5">Transketolase-like pyrimidine-binding domain-containing protein</fullName>
    </recommendedName>
</protein>
<dbReference type="Gene3D" id="1.10.287.1150">
    <property type="entry name" value="TPP helical domain"/>
    <property type="match status" value="1"/>
</dbReference>
<dbReference type="InterPro" id="IPR011603">
    <property type="entry name" value="2oxoglutarate_DH_E1"/>
</dbReference>
<evidence type="ECO:0000313" key="7">
    <source>
        <dbReference type="Proteomes" id="UP001212152"/>
    </source>
</evidence>
<dbReference type="Pfam" id="PF16870">
    <property type="entry name" value="OxoGdeHyase_C"/>
    <property type="match status" value="1"/>
</dbReference>
<dbReference type="GO" id="GO:0030976">
    <property type="term" value="F:thiamine pyrophosphate binding"/>
    <property type="evidence" value="ECO:0007669"/>
    <property type="project" value="InterPro"/>
</dbReference>
<dbReference type="EMBL" id="JADGJQ010000038">
    <property type="protein sequence ID" value="KAJ3176728.1"/>
    <property type="molecule type" value="Genomic_DNA"/>
</dbReference>